<feature type="compositionally biased region" description="Acidic residues" evidence="1">
    <location>
        <begin position="97"/>
        <end position="108"/>
    </location>
</feature>
<gene>
    <name evidence="2" type="ORF">PHMEG_00031887</name>
</gene>
<evidence type="ECO:0000256" key="1">
    <source>
        <dbReference type="SAM" id="MobiDB-lite"/>
    </source>
</evidence>
<protein>
    <submittedName>
        <fullName evidence="2">Uncharacterized protein</fullName>
    </submittedName>
</protein>
<dbReference type="EMBL" id="NBNE01010318">
    <property type="protein sequence ID" value="OWY97556.1"/>
    <property type="molecule type" value="Genomic_DNA"/>
</dbReference>
<evidence type="ECO:0000313" key="3">
    <source>
        <dbReference type="Proteomes" id="UP000198211"/>
    </source>
</evidence>
<dbReference type="OrthoDB" id="128978at2759"/>
<sequence>MDQQMVGELLQLRFKDGDVKRCLEAADTNTKKALAWQYFASVFSQSLGVVLNHDQRELKKSGNDIRINELGEGLWTILNDAFGGRVGISGEVLLDSSIDDGQEEEEPKEESASKAKPPPIAQLDTALQGGMETIAASL</sequence>
<comment type="caution">
    <text evidence="2">The sequence shown here is derived from an EMBL/GenBank/DDBJ whole genome shotgun (WGS) entry which is preliminary data.</text>
</comment>
<organism evidence="2 3">
    <name type="scientific">Phytophthora megakarya</name>
    <dbReference type="NCBI Taxonomy" id="4795"/>
    <lineage>
        <taxon>Eukaryota</taxon>
        <taxon>Sar</taxon>
        <taxon>Stramenopiles</taxon>
        <taxon>Oomycota</taxon>
        <taxon>Peronosporomycetes</taxon>
        <taxon>Peronosporales</taxon>
        <taxon>Peronosporaceae</taxon>
        <taxon>Phytophthora</taxon>
    </lineage>
</organism>
<name>A0A225UYD7_9STRA</name>
<dbReference type="Proteomes" id="UP000198211">
    <property type="component" value="Unassembled WGS sequence"/>
</dbReference>
<proteinExistence type="predicted"/>
<feature type="non-terminal residue" evidence="2">
    <location>
        <position position="138"/>
    </location>
</feature>
<keyword evidence="3" id="KW-1185">Reference proteome</keyword>
<accession>A0A225UYD7</accession>
<evidence type="ECO:0000313" key="2">
    <source>
        <dbReference type="EMBL" id="OWY97556.1"/>
    </source>
</evidence>
<feature type="region of interest" description="Disordered" evidence="1">
    <location>
        <begin position="96"/>
        <end position="120"/>
    </location>
</feature>
<reference evidence="3" key="1">
    <citation type="submission" date="2017-03" db="EMBL/GenBank/DDBJ databases">
        <title>Phytopthora megakarya and P. palmivora, two closely related causual agents of cacao black pod achieved similar genome size and gene model numbers by different mechanisms.</title>
        <authorList>
            <person name="Ali S."/>
            <person name="Shao J."/>
            <person name="Larry D.J."/>
            <person name="Kronmiller B."/>
            <person name="Shen D."/>
            <person name="Strem M.D."/>
            <person name="Melnick R.L."/>
            <person name="Guiltinan M.J."/>
            <person name="Tyler B.M."/>
            <person name="Meinhardt L.W."/>
            <person name="Bailey B.A."/>
        </authorList>
    </citation>
    <scope>NUCLEOTIDE SEQUENCE [LARGE SCALE GENOMIC DNA]</scope>
    <source>
        <strain evidence="3">zdho120</strain>
    </source>
</reference>
<dbReference type="AlphaFoldDB" id="A0A225UYD7"/>